<feature type="domain" description="Cadherin" evidence="14">
    <location>
        <begin position="84"/>
        <end position="166"/>
    </location>
</feature>
<dbReference type="EMBL" id="VCAZ01000251">
    <property type="protein sequence ID" value="TTO15643.1"/>
    <property type="molecule type" value="Genomic_DNA"/>
</dbReference>
<dbReference type="InterPro" id="IPR020894">
    <property type="entry name" value="Cadherin_CS"/>
</dbReference>
<keyword evidence="8 13" id="KW-0472">Membrane</keyword>
<keyword evidence="16" id="KW-1185">Reference proteome</keyword>
<dbReference type="PRINTS" id="PR00205">
    <property type="entry name" value="CADHERIN"/>
</dbReference>
<dbReference type="GO" id="GO:0044331">
    <property type="term" value="P:cell-cell adhesion mediated by cadherin"/>
    <property type="evidence" value="ECO:0007669"/>
    <property type="project" value="TreeGrafter"/>
</dbReference>
<dbReference type="GO" id="GO:0045296">
    <property type="term" value="F:cadherin binding"/>
    <property type="evidence" value="ECO:0007669"/>
    <property type="project" value="TreeGrafter"/>
</dbReference>
<dbReference type="Proteomes" id="UP000319801">
    <property type="component" value="Unassembled WGS sequence"/>
</dbReference>
<dbReference type="InterPro" id="IPR015919">
    <property type="entry name" value="Cadherin-like_sf"/>
</dbReference>
<organism evidence="15 16">
    <name type="scientific">Bagarius yarrelli</name>
    <name type="common">Goonch</name>
    <name type="synonym">Bagrus yarrelli</name>
    <dbReference type="NCBI Taxonomy" id="175774"/>
    <lineage>
        <taxon>Eukaryota</taxon>
        <taxon>Metazoa</taxon>
        <taxon>Chordata</taxon>
        <taxon>Craniata</taxon>
        <taxon>Vertebrata</taxon>
        <taxon>Euteleostomi</taxon>
        <taxon>Actinopterygii</taxon>
        <taxon>Neopterygii</taxon>
        <taxon>Teleostei</taxon>
        <taxon>Ostariophysi</taxon>
        <taxon>Siluriformes</taxon>
        <taxon>Sisoridae</taxon>
        <taxon>Sisorinae</taxon>
        <taxon>Bagarius</taxon>
    </lineage>
</organism>
<evidence type="ECO:0000256" key="2">
    <source>
        <dbReference type="ARBA" id="ARBA00022475"/>
    </source>
</evidence>
<dbReference type="GO" id="GO:0016342">
    <property type="term" value="C:catenin complex"/>
    <property type="evidence" value="ECO:0007669"/>
    <property type="project" value="TreeGrafter"/>
</dbReference>
<keyword evidence="7 13" id="KW-1133">Transmembrane helix</keyword>
<reference evidence="15 16" key="1">
    <citation type="journal article" date="2019" name="Genome Biol. Evol.">
        <title>Whole-Genome Sequencing of the Giant Devil Catfish, Bagarius yarrelli.</title>
        <authorList>
            <person name="Jiang W."/>
            <person name="Lv Y."/>
            <person name="Cheng L."/>
            <person name="Yang K."/>
            <person name="Chao B."/>
            <person name="Wang X."/>
            <person name="Li Y."/>
            <person name="Pan X."/>
            <person name="You X."/>
            <person name="Zhang Y."/>
            <person name="Yang J."/>
            <person name="Li J."/>
            <person name="Zhang X."/>
            <person name="Liu S."/>
            <person name="Sun C."/>
            <person name="Yang J."/>
            <person name="Shi Q."/>
        </authorList>
    </citation>
    <scope>NUCLEOTIDE SEQUENCE [LARGE SCALE GENOMIC DNA]</scope>
    <source>
        <strain evidence="15">JWS20170419001</strain>
        <tissue evidence="15">Muscle</tissue>
    </source>
</reference>
<dbReference type="GO" id="GO:0016339">
    <property type="term" value="P:calcium-dependent cell-cell adhesion via plasma membrane cell adhesion molecules"/>
    <property type="evidence" value="ECO:0007669"/>
    <property type="project" value="TreeGrafter"/>
</dbReference>
<evidence type="ECO:0000256" key="6">
    <source>
        <dbReference type="ARBA" id="ARBA00022889"/>
    </source>
</evidence>
<feature type="domain" description="Cadherin" evidence="14">
    <location>
        <begin position="278"/>
        <end position="363"/>
    </location>
</feature>
<evidence type="ECO:0000256" key="3">
    <source>
        <dbReference type="ARBA" id="ARBA00022692"/>
    </source>
</evidence>
<feature type="domain" description="Cadherin" evidence="14">
    <location>
        <begin position="377"/>
        <end position="473"/>
    </location>
</feature>
<dbReference type="CDD" id="cd11304">
    <property type="entry name" value="Cadherin_repeat"/>
    <property type="match status" value="7"/>
</dbReference>
<dbReference type="GO" id="GO:0060027">
    <property type="term" value="P:convergent extension involved in gastrulation"/>
    <property type="evidence" value="ECO:0007669"/>
    <property type="project" value="UniProtKB-ARBA"/>
</dbReference>
<evidence type="ECO:0000256" key="5">
    <source>
        <dbReference type="ARBA" id="ARBA00022837"/>
    </source>
</evidence>
<keyword evidence="5 10" id="KW-0106">Calcium</keyword>
<dbReference type="GO" id="GO:0005912">
    <property type="term" value="C:adherens junction"/>
    <property type="evidence" value="ECO:0007669"/>
    <property type="project" value="TreeGrafter"/>
</dbReference>
<comment type="caution">
    <text evidence="15">The sequence shown here is derived from an EMBL/GenBank/DDBJ whole genome shotgun (WGS) entry which is preliminary data.</text>
</comment>
<sequence length="1375" mass="153350">MGRDPRLHAQIYKSVQIYALVKITSINLCSETSNGKWTNQGEKTVATNERVLIRSKRRWVVTTIELIEGYSGPFPVKITKLFNDRQNIHNLRFSISGHGVDQDPVGVLSIDEDTGEVYMHKPIDREEYPVFHVEFNVFDKTTGQLLDNTLSFDVTIKDRNDNSPLFQSQILSANVPENMPEGELPISLHVSDRDGEGTDNSRVSMRIVSQEPESPTISLKPVNDRFSNLSLSGCFDYDKTRTYRLLVEAKDHGTPPLSSTATVNIDVTDTNTHPPVITAPKHRIRVHEMEANKEILRIPVEDQDTPNTPASRAVFTILKGNEEGNYKIETDPLTNEGVLTVIKAKDFERVTVTQLEIGVENEDPLFVCADGKPVYPIPETLKNNSKIKVTVEVIDVNDPPMYELVDDPAKLMSIDPKTGKLTLAKKIDRESPYVNDNTYTVVMRAIDDGNPPATGTGTLVVHLIDTNDNAPRLTSNMTTLCVNKGERVDIIPTDADDFPFSGPFTFKLGTEDQELKRLWKLQPSSGDQSSLISLTSLPYGTYLVPLTIADQQGLPTHENVKVVVCKCTEKDVCEDLGRSSNLHGAAIGILLGAILLMALLLCMCFFCEFRRKKEFKQYLQFDGNQTLIAYNDEGAGSSCKSWTRNGRMSANETVWSGLSKSYSFTIEDLLEMDGVLIRSKRRWVLTTIELEEDLPGPYPRKFTQLHNDKYLDRPIVFKISGQGVTEEPKDLFSIDKNTGELYLNRPIDREAFHTLRVMFDVLDKETLAVVDKTLAFNVAIKDKNDNPPKFIPEVLNVNVSENTKEGQLPFTLQVRDSDEEGNDNSRISIRMVSQEPALPKFSLDIPDLKDSKIAKLTFTGCFDYDKVKYYKLLVEARDHGTPPLSSTVTVNIHITDFNTHAPVFTAPEFNAQVMEMQTNKDILRIPVQDKDTPNTPGSRAVFTILKGNENGNYRIETDPLTNEGVLSVIKPKDYEASTLTELEIAVENEEPLFLCVDGKPVSPTLKRNTAKVAVKVIDVNDPPVFSKNIQTVFRVEEEEPGDVLYIPTVTDEDSDANKIRYKTAKPPATGTGTLVIKLGDKNDNAPYLTCNSSVICGNKADSVKVTANDADDFPYGGPFTYSLAENADPELKSMWAFEQRVSETFLISLKSLPYGNYSVPLTIADQQGVQNTRCPASCVLCDCGNGTVCKDLLPRFTTLNGAAIGILLGALILMFLLLCFCFSCECQKKNFKECLQHEGNQTLITYNEEGGGTKCQDSFLLFQNYTQGPTANHPGLNATLTQVPNRFSSLTDKRNIYAASSELYKLTMDQVHIPEHQPRHYTSEGNISNATSLDKISVHNTGDQDELDFLQNLGPKFSTLAEIIQQGMKEKKIQM</sequence>
<dbReference type="PANTHER" id="PTHR24027:SF78">
    <property type="entry name" value="CADHERIN-LIKE PROTEIN 26"/>
    <property type="match status" value="1"/>
</dbReference>
<protein>
    <submittedName>
        <fullName evidence="15">Cadherin-like protein 26</fullName>
    </submittedName>
</protein>
<dbReference type="GO" id="GO:0007156">
    <property type="term" value="P:homophilic cell adhesion via plasma membrane adhesion molecules"/>
    <property type="evidence" value="ECO:0007669"/>
    <property type="project" value="InterPro"/>
</dbReference>
<feature type="domain" description="Cadherin" evidence="14">
    <location>
        <begin position="791"/>
        <end position="904"/>
    </location>
</feature>
<evidence type="ECO:0000256" key="4">
    <source>
        <dbReference type="ARBA" id="ARBA00022737"/>
    </source>
</evidence>
<feature type="domain" description="Cadherin" evidence="14">
    <location>
        <begin position="167"/>
        <end position="277"/>
    </location>
</feature>
<dbReference type="FunFam" id="2.60.40.60:FF:000019">
    <property type="entry name" value="Cadherin 2"/>
    <property type="match status" value="2"/>
</dbReference>
<feature type="transmembrane region" description="Helical" evidence="13">
    <location>
        <begin position="1199"/>
        <end position="1218"/>
    </location>
</feature>
<dbReference type="GO" id="GO:0000902">
    <property type="term" value="P:cell morphogenesis"/>
    <property type="evidence" value="ECO:0007669"/>
    <property type="project" value="TreeGrafter"/>
</dbReference>
<evidence type="ECO:0000256" key="8">
    <source>
        <dbReference type="ARBA" id="ARBA00023136"/>
    </source>
</evidence>
<accession>A0A556VU02</accession>
<dbReference type="GO" id="GO:0007043">
    <property type="term" value="P:cell-cell junction assembly"/>
    <property type="evidence" value="ECO:0007669"/>
    <property type="project" value="TreeGrafter"/>
</dbReference>
<comment type="function">
    <text evidence="12">Cadherins are calcium-dependent cell adhesion proteins.</text>
</comment>
<dbReference type="GO" id="GO:0008013">
    <property type="term" value="F:beta-catenin binding"/>
    <property type="evidence" value="ECO:0007669"/>
    <property type="project" value="TreeGrafter"/>
</dbReference>
<keyword evidence="2" id="KW-1003">Cell membrane</keyword>
<evidence type="ECO:0000256" key="12">
    <source>
        <dbReference type="RuleBase" id="RU004357"/>
    </source>
</evidence>
<dbReference type="InterPro" id="IPR000233">
    <property type="entry name" value="Cadherin_Y-type_LIR"/>
</dbReference>
<dbReference type="GO" id="GO:0034332">
    <property type="term" value="P:adherens junction organization"/>
    <property type="evidence" value="ECO:0007669"/>
    <property type="project" value="TreeGrafter"/>
</dbReference>
<dbReference type="InterPro" id="IPR027397">
    <property type="entry name" value="Catenin-bd_sf"/>
</dbReference>
<keyword evidence="6 11" id="KW-0130">Cell adhesion</keyword>
<dbReference type="GO" id="GO:0005509">
    <property type="term" value="F:calcium ion binding"/>
    <property type="evidence" value="ECO:0007669"/>
    <property type="project" value="UniProtKB-UniRule"/>
</dbReference>
<dbReference type="SMART" id="SM00112">
    <property type="entry name" value="CA"/>
    <property type="match status" value="6"/>
</dbReference>
<dbReference type="OrthoDB" id="9045962at2759"/>
<evidence type="ECO:0000313" key="16">
    <source>
        <dbReference type="Proteomes" id="UP000319801"/>
    </source>
</evidence>
<dbReference type="InterPro" id="IPR039808">
    <property type="entry name" value="Cadherin"/>
</dbReference>
<comment type="subcellular location">
    <subcellularLocation>
        <location evidence="1 11">Cell membrane</location>
        <topology evidence="1 11">Single-pass type I membrane protein</topology>
    </subcellularLocation>
</comment>
<dbReference type="FunFam" id="2.60.40.60:FF:000011">
    <property type="entry name" value="Cadherin 1"/>
    <property type="match status" value="2"/>
</dbReference>
<feature type="domain" description="Cadherin" evidence="14">
    <location>
        <begin position="905"/>
        <end position="1025"/>
    </location>
</feature>
<dbReference type="Pfam" id="PF01049">
    <property type="entry name" value="CADH_Y-type_LIR"/>
    <property type="match status" value="1"/>
</dbReference>
<dbReference type="PROSITE" id="PS50268">
    <property type="entry name" value="CADHERIN_2"/>
    <property type="match status" value="8"/>
</dbReference>
<evidence type="ECO:0000256" key="13">
    <source>
        <dbReference type="SAM" id="Phobius"/>
    </source>
</evidence>
<keyword evidence="4" id="KW-0677">Repeat</keyword>
<dbReference type="PANTHER" id="PTHR24027">
    <property type="entry name" value="CADHERIN-23"/>
    <property type="match status" value="1"/>
</dbReference>
<feature type="domain" description="Cadherin" evidence="14">
    <location>
        <begin position="1033"/>
        <end position="1088"/>
    </location>
</feature>
<evidence type="ECO:0000256" key="11">
    <source>
        <dbReference type="RuleBase" id="RU003318"/>
    </source>
</evidence>
<evidence type="ECO:0000256" key="7">
    <source>
        <dbReference type="ARBA" id="ARBA00022989"/>
    </source>
</evidence>
<gene>
    <name evidence="15" type="ORF">Baya_15879</name>
</gene>
<dbReference type="PROSITE" id="PS00232">
    <property type="entry name" value="CADHERIN_1"/>
    <property type="match status" value="2"/>
</dbReference>
<dbReference type="GO" id="GO:0016477">
    <property type="term" value="P:cell migration"/>
    <property type="evidence" value="ECO:0007669"/>
    <property type="project" value="TreeGrafter"/>
</dbReference>
<name>A0A556VU02_BAGYA</name>
<evidence type="ECO:0000259" key="14">
    <source>
        <dbReference type="PROSITE" id="PS50268"/>
    </source>
</evidence>
<evidence type="ECO:0000313" key="15">
    <source>
        <dbReference type="EMBL" id="TTO15643.1"/>
    </source>
</evidence>
<dbReference type="InterPro" id="IPR002126">
    <property type="entry name" value="Cadherin-like_dom"/>
</dbReference>
<dbReference type="SUPFAM" id="SSF49313">
    <property type="entry name" value="Cadherin-like"/>
    <property type="match status" value="10"/>
</dbReference>
<proteinExistence type="predicted"/>
<evidence type="ECO:0000256" key="9">
    <source>
        <dbReference type="ARBA" id="ARBA00023180"/>
    </source>
</evidence>
<dbReference type="Gene3D" id="2.60.40.60">
    <property type="entry name" value="Cadherins"/>
    <property type="match status" value="9"/>
</dbReference>
<keyword evidence="3 11" id="KW-0812">Transmembrane</keyword>
<evidence type="ECO:0000256" key="10">
    <source>
        <dbReference type="PROSITE-ProRule" id="PRU00043"/>
    </source>
</evidence>
<dbReference type="Pfam" id="PF00028">
    <property type="entry name" value="Cadherin"/>
    <property type="match status" value="6"/>
</dbReference>
<dbReference type="Gene3D" id="4.10.900.10">
    <property type="entry name" value="TCF3-CBD (Catenin binding domain)"/>
    <property type="match status" value="1"/>
</dbReference>
<evidence type="ECO:0000256" key="1">
    <source>
        <dbReference type="ARBA" id="ARBA00004251"/>
    </source>
</evidence>
<keyword evidence="9" id="KW-0325">Glycoprotein</keyword>
<feature type="domain" description="Cadherin" evidence="14">
    <location>
        <begin position="708"/>
        <end position="790"/>
    </location>
</feature>